<accession>A0A644Z8U2</accession>
<dbReference type="EMBL" id="VSSQ01007187">
    <property type="protein sequence ID" value="MPM35133.1"/>
    <property type="molecule type" value="Genomic_DNA"/>
</dbReference>
<reference evidence="3" key="1">
    <citation type="submission" date="2019-08" db="EMBL/GenBank/DDBJ databases">
        <authorList>
            <person name="Kucharzyk K."/>
            <person name="Murdoch R.W."/>
            <person name="Higgins S."/>
            <person name="Loffler F."/>
        </authorList>
    </citation>
    <scope>NUCLEOTIDE SEQUENCE</scope>
</reference>
<evidence type="ECO:0000313" key="3">
    <source>
        <dbReference type="EMBL" id="MPM35133.1"/>
    </source>
</evidence>
<dbReference type="CDD" id="cd12797">
    <property type="entry name" value="M23_peptidase"/>
    <property type="match status" value="1"/>
</dbReference>
<evidence type="ECO:0000256" key="1">
    <source>
        <dbReference type="SAM" id="Phobius"/>
    </source>
</evidence>
<protein>
    <recommendedName>
        <fullName evidence="2">M23ase beta-sheet core domain-containing protein</fullName>
    </recommendedName>
</protein>
<dbReference type="Pfam" id="PF01551">
    <property type="entry name" value="Peptidase_M23"/>
    <property type="match status" value="1"/>
</dbReference>
<keyword evidence="1" id="KW-1133">Transmembrane helix</keyword>
<feature type="domain" description="M23ase beta-sheet core" evidence="2">
    <location>
        <begin position="202"/>
        <end position="297"/>
    </location>
</feature>
<gene>
    <name evidence="3" type="ORF">SDC9_81723</name>
</gene>
<keyword evidence="1" id="KW-0472">Membrane</keyword>
<name>A0A644Z8U2_9ZZZZ</name>
<dbReference type="Gene3D" id="2.70.70.10">
    <property type="entry name" value="Glucose Permease (Domain IIA)"/>
    <property type="match status" value="1"/>
</dbReference>
<dbReference type="InterPro" id="IPR016047">
    <property type="entry name" value="M23ase_b-sheet_dom"/>
</dbReference>
<dbReference type="SUPFAM" id="SSF51261">
    <property type="entry name" value="Duplicated hybrid motif"/>
    <property type="match status" value="1"/>
</dbReference>
<dbReference type="InterPro" id="IPR050570">
    <property type="entry name" value="Cell_wall_metabolism_enzyme"/>
</dbReference>
<proteinExistence type="predicted"/>
<dbReference type="GO" id="GO:0004222">
    <property type="term" value="F:metalloendopeptidase activity"/>
    <property type="evidence" value="ECO:0007669"/>
    <property type="project" value="TreeGrafter"/>
</dbReference>
<keyword evidence="1" id="KW-0812">Transmembrane</keyword>
<dbReference type="PANTHER" id="PTHR21666">
    <property type="entry name" value="PEPTIDASE-RELATED"/>
    <property type="match status" value="1"/>
</dbReference>
<dbReference type="PANTHER" id="PTHR21666:SF270">
    <property type="entry name" value="MUREIN HYDROLASE ACTIVATOR ENVC"/>
    <property type="match status" value="1"/>
</dbReference>
<dbReference type="InterPro" id="IPR011055">
    <property type="entry name" value="Dup_hybrid_motif"/>
</dbReference>
<organism evidence="3">
    <name type="scientific">bioreactor metagenome</name>
    <dbReference type="NCBI Taxonomy" id="1076179"/>
    <lineage>
        <taxon>unclassified sequences</taxon>
        <taxon>metagenomes</taxon>
        <taxon>ecological metagenomes</taxon>
    </lineage>
</organism>
<dbReference type="AlphaFoldDB" id="A0A644Z8U2"/>
<sequence>MLLSILPVIMSKYKFNREQLSFVEEKLGILGTLKMVFRYLLGTVLLAVIYYLVFALLFNTTQEERLIRENEILNAEYQRSLEKLGILDEVLTDLKTKDREIYKSIFKSTPPDMLVEHNSGLYAQLDTSSDRSLVSFTADRIKFTEFLASEQTRRIESIYQSLSEIENITALPTALPIKGLSVSQTGAGVGLKIHPFYKTKENHTGLDLLAGLGTEVIATADGVIREVIRSDRGRGNQVRISHSDGIETYYAHLGEIFVRSGQKVSRGMVIARVGNSGLSFAPHLHYEVMFNGKVVDPVNFFFADLTPGDYREMMISALNSGQSLD</sequence>
<evidence type="ECO:0000259" key="2">
    <source>
        <dbReference type="Pfam" id="PF01551"/>
    </source>
</evidence>
<feature type="transmembrane region" description="Helical" evidence="1">
    <location>
        <begin position="36"/>
        <end position="58"/>
    </location>
</feature>
<comment type="caution">
    <text evidence="3">The sequence shown here is derived from an EMBL/GenBank/DDBJ whole genome shotgun (WGS) entry which is preliminary data.</text>
</comment>